<feature type="compositionally biased region" description="Polar residues" evidence="13">
    <location>
        <begin position="471"/>
        <end position="483"/>
    </location>
</feature>
<dbReference type="AlphaFoldDB" id="A0AAV7JXW4"/>
<evidence type="ECO:0000256" key="5">
    <source>
        <dbReference type="ARBA" id="ARBA00022679"/>
    </source>
</evidence>
<reference evidence="16 17" key="1">
    <citation type="journal article" date="2023" name="BMC Biol.">
        <title>The compact genome of the sponge Oopsacas minuta (Hexactinellida) is lacking key metazoan core genes.</title>
        <authorList>
            <person name="Santini S."/>
            <person name="Schenkelaars Q."/>
            <person name="Jourda C."/>
            <person name="Duchesne M."/>
            <person name="Belahbib H."/>
            <person name="Rocher C."/>
            <person name="Selva M."/>
            <person name="Riesgo A."/>
            <person name="Vervoort M."/>
            <person name="Leys S.P."/>
            <person name="Kodjabachian L."/>
            <person name="Le Bivic A."/>
            <person name="Borchiellini C."/>
            <person name="Claverie J.M."/>
            <person name="Renard E."/>
        </authorList>
    </citation>
    <scope>NUCLEOTIDE SEQUENCE [LARGE SCALE GENOMIC DNA]</scope>
    <source>
        <strain evidence="16">SPO-2</strain>
    </source>
</reference>
<dbReference type="Proteomes" id="UP001165289">
    <property type="component" value="Unassembled WGS sequence"/>
</dbReference>
<dbReference type="FunFam" id="1.10.510.10:FF:000031">
    <property type="entry name" value="Mitogen-activated protein kinase kinase kinase kinase"/>
    <property type="match status" value="1"/>
</dbReference>
<protein>
    <recommendedName>
        <fullName evidence="9">Mitogen-activated protein kinase kinase kinase kinase</fullName>
        <ecNumber evidence="9">2.7.11.1</ecNumber>
    </recommendedName>
</protein>
<proteinExistence type="inferred from homology"/>
<keyword evidence="6 9" id="KW-0547">Nucleotide-binding</keyword>
<keyword evidence="17" id="KW-1185">Reference proteome</keyword>
<dbReference type="PIRSF" id="PIRSF038172">
    <property type="entry name" value="MAPKKKK"/>
    <property type="match status" value="1"/>
</dbReference>
<dbReference type="InterPro" id="IPR017441">
    <property type="entry name" value="Protein_kinase_ATP_BS"/>
</dbReference>
<dbReference type="EMBL" id="JAKMXF010000255">
    <property type="protein sequence ID" value="KAI6653803.1"/>
    <property type="molecule type" value="Genomic_DNA"/>
</dbReference>
<dbReference type="Gene3D" id="1.10.510.10">
    <property type="entry name" value="Transferase(Phosphotransferase) domain 1"/>
    <property type="match status" value="1"/>
</dbReference>
<feature type="compositionally biased region" description="Polar residues" evidence="13">
    <location>
        <begin position="315"/>
        <end position="325"/>
    </location>
</feature>
<feature type="region of interest" description="Disordered" evidence="13">
    <location>
        <begin position="287"/>
        <end position="339"/>
    </location>
</feature>
<dbReference type="GO" id="GO:0008349">
    <property type="term" value="F:MAP kinase kinase kinase kinase activity"/>
    <property type="evidence" value="ECO:0007669"/>
    <property type="project" value="InterPro"/>
</dbReference>
<dbReference type="InterPro" id="IPR001180">
    <property type="entry name" value="CNH_dom"/>
</dbReference>
<dbReference type="Pfam" id="PF00069">
    <property type="entry name" value="Pkinase"/>
    <property type="match status" value="1"/>
</dbReference>
<evidence type="ECO:0000259" key="14">
    <source>
        <dbReference type="PROSITE" id="PS50011"/>
    </source>
</evidence>
<evidence type="ECO:0000256" key="10">
    <source>
        <dbReference type="PIRSR" id="PIRSR038172-1"/>
    </source>
</evidence>
<evidence type="ECO:0000256" key="1">
    <source>
        <dbReference type="ARBA" id="ARBA00001946"/>
    </source>
</evidence>
<accession>A0AAV7JXW4</accession>
<evidence type="ECO:0000313" key="16">
    <source>
        <dbReference type="EMBL" id="KAI6653803.1"/>
    </source>
</evidence>
<feature type="binding site" evidence="11">
    <location>
        <begin position="25"/>
        <end position="33"/>
    </location>
    <ligand>
        <name>ATP</name>
        <dbReference type="ChEBI" id="CHEBI:30616"/>
    </ligand>
</feature>
<evidence type="ECO:0000256" key="6">
    <source>
        <dbReference type="ARBA" id="ARBA00022741"/>
    </source>
</evidence>
<dbReference type="PROSITE" id="PS00108">
    <property type="entry name" value="PROTEIN_KINASE_ST"/>
    <property type="match status" value="1"/>
</dbReference>
<dbReference type="SMART" id="SM00220">
    <property type="entry name" value="S_TKc"/>
    <property type="match status" value="1"/>
</dbReference>
<evidence type="ECO:0000256" key="3">
    <source>
        <dbReference type="ARBA" id="ARBA00022527"/>
    </source>
</evidence>
<comment type="function">
    <text evidence="9">Serine/threonine kinase that plays a role in the response to environmental stress. Appears to act upstream of the JUN N-terminal pathway.</text>
</comment>
<gene>
    <name evidence="16" type="ORF">LOD99_3307</name>
</gene>
<feature type="domain" description="CNH" evidence="15">
    <location>
        <begin position="586"/>
        <end position="884"/>
    </location>
</feature>
<feature type="compositionally biased region" description="Low complexity" evidence="13">
    <location>
        <begin position="551"/>
        <end position="561"/>
    </location>
</feature>
<dbReference type="Pfam" id="PF00780">
    <property type="entry name" value="CNH"/>
    <property type="match status" value="1"/>
</dbReference>
<comment type="catalytic activity">
    <reaction evidence="9">
        <text>L-threonyl-[protein] + ATP = O-phospho-L-threonyl-[protein] + ADP + H(+)</text>
        <dbReference type="Rhea" id="RHEA:46608"/>
        <dbReference type="Rhea" id="RHEA-COMP:11060"/>
        <dbReference type="Rhea" id="RHEA-COMP:11605"/>
        <dbReference type="ChEBI" id="CHEBI:15378"/>
        <dbReference type="ChEBI" id="CHEBI:30013"/>
        <dbReference type="ChEBI" id="CHEBI:30616"/>
        <dbReference type="ChEBI" id="CHEBI:61977"/>
        <dbReference type="ChEBI" id="CHEBI:456216"/>
        <dbReference type="EC" id="2.7.11.1"/>
    </reaction>
</comment>
<dbReference type="GO" id="GO:0005524">
    <property type="term" value="F:ATP binding"/>
    <property type="evidence" value="ECO:0007669"/>
    <property type="project" value="UniProtKB-UniRule"/>
</dbReference>
<dbReference type="InterPro" id="IPR000719">
    <property type="entry name" value="Prot_kinase_dom"/>
</dbReference>
<keyword evidence="3 9" id="KW-0723">Serine/threonine-protein kinase</keyword>
<dbReference type="InterPro" id="IPR008271">
    <property type="entry name" value="Ser/Thr_kinase_AS"/>
</dbReference>
<evidence type="ECO:0000256" key="2">
    <source>
        <dbReference type="ARBA" id="ARBA00008874"/>
    </source>
</evidence>
<evidence type="ECO:0000256" key="8">
    <source>
        <dbReference type="ARBA" id="ARBA00022840"/>
    </source>
</evidence>
<dbReference type="PANTHER" id="PTHR48012:SF18">
    <property type="entry name" value="HAPPYHOUR, ISOFORM A"/>
    <property type="match status" value="1"/>
</dbReference>
<evidence type="ECO:0000256" key="4">
    <source>
        <dbReference type="ARBA" id="ARBA00022553"/>
    </source>
</evidence>
<keyword evidence="7 9" id="KW-0418">Kinase</keyword>
<comment type="catalytic activity">
    <reaction evidence="9">
        <text>L-seryl-[protein] + ATP = O-phospho-L-seryl-[protein] + ADP + H(+)</text>
        <dbReference type="Rhea" id="RHEA:17989"/>
        <dbReference type="Rhea" id="RHEA-COMP:9863"/>
        <dbReference type="Rhea" id="RHEA-COMP:11604"/>
        <dbReference type="ChEBI" id="CHEBI:15378"/>
        <dbReference type="ChEBI" id="CHEBI:29999"/>
        <dbReference type="ChEBI" id="CHEBI:30616"/>
        <dbReference type="ChEBI" id="CHEBI:83421"/>
        <dbReference type="ChEBI" id="CHEBI:456216"/>
        <dbReference type="EC" id="2.7.11.1"/>
    </reaction>
</comment>
<organism evidence="16 17">
    <name type="scientific">Oopsacas minuta</name>
    <dbReference type="NCBI Taxonomy" id="111878"/>
    <lineage>
        <taxon>Eukaryota</taxon>
        <taxon>Metazoa</taxon>
        <taxon>Porifera</taxon>
        <taxon>Hexactinellida</taxon>
        <taxon>Hexasterophora</taxon>
        <taxon>Lyssacinosida</taxon>
        <taxon>Leucopsacidae</taxon>
        <taxon>Oopsacas</taxon>
    </lineage>
</organism>
<feature type="binding site" evidence="11 12">
    <location>
        <position position="48"/>
    </location>
    <ligand>
        <name>ATP</name>
        <dbReference type="ChEBI" id="CHEBI:30616"/>
    </ligand>
</feature>
<evidence type="ECO:0000256" key="9">
    <source>
        <dbReference type="PIRNR" id="PIRNR038172"/>
    </source>
</evidence>
<sequence>MTQYKLLPQISRKDPLKELEIIKTIGSGTYGEVFEAKVKSTGELAALKSIKIEAGDDFNIVQQEIAILAECKHENIVGYHGSYFKGGKLWIAMEYCGGGSLQDIYQKFGSLPEDAIAFVSRETLRGLDYLHKASMMHRDIKGANLLLTNDGDVKLADFGISATLTMTMKRKSFIGTPYWMAPEVAAVEKKGGYNSQCDIWAVGITAIELAETQPPLFDLHPMTALYTMTKKSFKPENLKDKKKWSKEFQEFIKHLLVKDPSKRPTATNALCHPFVYRTTVRRESIKPLLKYAPKPPQRVITDDFSDEDDEDSKAEQQTKPSSEKPTVNVPRRIPSQHAHKISKVEVVDDSLIAQISVPGEVQKPLIHRLESSAAEDDLDNPNSSTPYIDGELFAKQANLSQTNSAPVPKPNGQVPIYGSIQDEMNDDSLYQDPVSGPPRPPKPVSLRDVPNRAKQTEPPSIIYRPLPSIPPDQSSRSVPTSSVLPEPEHDYSYVDPETITDKHTQFQANMAASISRSTDTQAPILPPKRDIHTSSAPIQGFQPPPLPPKAPIAKAPSKQQANPRSISKIGGKDSQACFSKIFHGCPLHINAATSWIHPESKEKYVLVGSIEGLYSLLLTNRLDAEMEQMYPKKIWWLSIFQNVMLSITSSHRYMCMTLLLNMYDRSLKDSQYQHTTKVKGSKGTLCCAVIHNPYSREYYYCGITATSVIILQWFEPREIFMLKSLIDFVFPYTVNICEGFVYANAEKMPLPVLITSVRDAGNNNVTYDLFDPNATENHFSCVKEYPFMNLTGISQLEPDTVIVVHDKIVKFVSLQGVLKPNFAGKYKNIINFAFKLEGYVRLRECILIFHDHGMQAKSLIDEEVTAEVFEEGKIFKLLGSDRNIIIESRQDTNVDGPANLYILASK</sequence>
<dbReference type="InterPro" id="IPR011009">
    <property type="entry name" value="Kinase-like_dom_sf"/>
</dbReference>
<comment type="similarity">
    <text evidence="2 9">Belongs to the protein kinase superfamily. STE Ser/Thr protein kinase family. STE20 subfamily.</text>
</comment>
<dbReference type="PROSITE" id="PS50011">
    <property type="entry name" value="PROTEIN_KINASE_DOM"/>
    <property type="match status" value="1"/>
</dbReference>
<dbReference type="PROSITE" id="PS50219">
    <property type="entry name" value="CNH"/>
    <property type="match status" value="1"/>
</dbReference>
<evidence type="ECO:0000256" key="7">
    <source>
        <dbReference type="ARBA" id="ARBA00022777"/>
    </source>
</evidence>
<feature type="active site" description="Proton acceptor" evidence="10">
    <location>
        <position position="139"/>
    </location>
</feature>
<dbReference type="EC" id="2.7.11.1" evidence="9"/>
<feature type="region of interest" description="Disordered" evidence="13">
    <location>
        <begin position="514"/>
        <end position="569"/>
    </location>
</feature>
<dbReference type="SMART" id="SM00036">
    <property type="entry name" value="CNH"/>
    <property type="match status" value="1"/>
</dbReference>
<evidence type="ECO:0000256" key="13">
    <source>
        <dbReference type="SAM" id="MobiDB-lite"/>
    </source>
</evidence>
<evidence type="ECO:0000256" key="11">
    <source>
        <dbReference type="PIRSR" id="PIRSR038172-2"/>
    </source>
</evidence>
<evidence type="ECO:0000313" key="17">
    <source>
        <dbReference type="Proteomes" id="UP001165289"/>
    </source>
</evidence>
<keyword evidence="4" id="KW-0597">Phosphoprotein</keyword>
<keyword evidence="5 9" id="KW-0808">Transferase</keyword>
<feature type="region of interest" description="Disordered" evidence="13">
    <location>
        <begin position="426"/>
        <end position="488"/>
    </location>
</feature>
<evidence type="ECO:0000256" key="12">
    <source>
        <dbReference type="PROSITE-ProRule" id="PRU10141"/>
    </source>
</evidence>
<name>A0AAV7JXW4_9METZ</name>
<dbReference type="GO" id="GO:0005737">
    <property type="term" value="C:cytoplasm"/>
    <property type="evidence" value="ECO:0007669"/>
    <property type="project" value="TreeGrafter"/>
</dbReference>
<dbReference type="PROSITE" id="PS00107">
    <property type="entry name" value="PROTEIN_KINASE_ATP"/>
    <property type="match status" value="1"/>
</dbReference>
<keyword evidence="8 9" id="KW-0067">ATP-binding</keyword>
<comment type="caution">
    <text evidence="16">The sequence shown here is derived from an EMBL/GenBank/DDBJ whole genome shotgun (WGS) entry which is preliminary data.</text>
</comment>
<dbReference type="SUPFAM" id="SSF56112">
    <property type="entry name" value="Protein kinase-like (PK-like)"/>
    <property type="match status" value="1"/>
</dbReference>
<dbReference type="PANTHER" id="PTHR48012">
    <property type="entry name" value="STERILE20-LIKE KINASE, ISOFORM B-RELATED"/>
    <property type="match status" value="1"/>
</dbReference>
<comment type="cofactor">
    <cofactor evidence="1 9">
        <name>Mg(2+)</name>
        <dbReference type="ChEBI" id="CHEBI:18420"/>
    </cofactor>
</comment>
<feature type="domain" description="Protein kinase" evidence="14">
    <location>
        <begin position="19"/>
        <end position="275"/>
    </location>
</feature>
<evidence type="ECO:0000259" key="15">
    <source>
        <dbReference type="PROSITE" id="PS50219"/>
    </source>
</evidence>
<feature type="compositionally biased region" description="Acidic residues" evidence="13">
    <location>
        <begin position="303"/>
        <end position="312"/>
    </location>
</feature>
<dbReference type="InterPro" id="IPR021160">
    <property type="entry name" value="MAPKKKK"/>
</dbReference>
<dbReference type="InterPro" id="IPR050629">
    <property type="entry name" value="STE20/SPS1-PAK"/>
</dbReference>
<dbReference type="CDD" id="cd06613">
    <property type="entry name" value="STKc_MAP4K3_like"/>
    <property type="match status" value="1"/>
</dbReference>